<evidence type="ECO:0000313" key="2">
    <source>
        <dbReference type="Proteomes" id="UP000234328"/>
    </source>
</evidence>
<name>A0A2N4UCY9_9BURK</name>
<proteinExistence type="predicted"/>
<accession>A0A2N4UCY9</accession>
<evidence type="ECO:0008006" key="3">
    <source>
        <dbReference type="Google" id="ProtNLM"/>
    </source>
</evidence>
<dbReference type="EMBL" id="PDNV01000010">
    <property type="protein sequence ID" value="PLC52888.1"/>
    <property type="molecule type" value="Genomic_DNA"/>
</dbReference>
<dbReference type="OrthoDB" id="8969741at2"/>
<evidence type="ECO:0000313" key="1">
    <source>
        <dbReference type="EMBL" id="PLC52888.1"/>
    </source>
</evidence>
<dbReference type="Proteomes" id="UP000234328">
    <property type="component" value="Unassembled WGS sequence"/>
</dbReference>
<organism evidence="1 2">
    <name type="scientific">Pollutimonas nitritireducens</name>
    <dbReference type="NCBI Taxonomy" id="2045209"/>
    <lineage>
        <taxon>Bacteria</taxon>
        <taxon>Pseudomonadati</taxon>
        <taxon>Pseudomonadota</taxon>
        <taxon>Betaproteobacteria</taxon>
        <taxon>Burkholderiales</taxon>
        <taxon>Alcaligenaceae</taxon>
        <taxon>Pollutimonas</taxon>
    </lineage>
</organism>
<sequence length="115" mass="12579">MSIIACNTSSHPIGDTRFALDEPAWRVVCDAVADEAIKGCGLSYDYYVERFSSEIDAQVDQLPEYQRAQALQIAQEWDYATPAQRQETQDWNAANGICTHGITLGCCPAGCGSND</sequence>
<protein>
    <recommendedName>
        <fullName evidence="3">Plasmid-related protein</fullName>
    </recommendedName>
</protein>
<gene>
    <name evidence="1" type="ORF">CR155_15905</name>
</gene>
<reference evidence="1 2" key="1">
    <citation type="submission" date="2017-10" db="EMBL/GenBank/DDBJ databases">
        <title>Two draft genome sequences of Pusillimonas sp. strains isolated from a nitrate- and radionuclide-contaminated groundwater in Russia.</title>
        <authorList>
            <person name="Grouzdev D.S."/>
            <person name="Tourova T.P."/>
            <person name="Goeva M.A."/>
            <person name="Babich T.L."/>
            <person name="Sokolova D.S."/>
            <person name="Abdullin R."/>
            <person name="Poltaraus A.B."/>
            <person name="Toshchakov S.V."/>
            <person name="Nazina T.N."/>
        </authorList>
    </citation>
    <scope>NUCLEOTIDE SEQUENCE [LARGE SCALE GENOMIC DNA]</scope>
    <source>
        <strain evidence="1 2">JR1/69-2-13</strain>
    </source>
</reference>
<keyword evidence="2" id="KW-1185">Reference proteome</keyword>
<dbReference type="RefSeq" id="WP_102071021.1">
    <property type="nucleotide sequence ID" value="NZ_PDNV01000010.1"/>
</dbReference>
<comment type="caution">
    <text evidence="1">The sequence shown here is derived from an EMBL/GenBank/DDBJ whole genome shotgun (WGS) entry which is preliminary data.</text>
</comment>
<dbReference type="AlphaFoldDB" id="A0A2N4UCY9"/>